<gene>
    <name evidence="2" type="ORF">CINCED_3A009034</name>
</gene>
<feature type="compositionally biased region" description="Basic and acidic residues" evidence="1">
    <location>
        <begin position="1167"/>
        <end position="1185"/>
    </location>
</feature>
<accession>A0A5E4NLR9</accession>
<feature type="compositionally biased region" description="Basic and acidic residues" evidence="1">
    <location>
        <begin position="1049"/>
        <end position="1059"/>
    </location>
</feature>
<feature type="compositionally biased region" description="Polar residues" evidence="1">
    <location>
        <begin position="574"/>
        <end position="587"/>
    </location>
</feature>
<feature type="compositionally biased region" description="Basic and acidic residues" evidence="1">
    <location>
        <begin position="1118"/>
        <end position="1144"/>
    </location>
</feature>
<feature type="region of interest" description="Disordered" evidence="1">
    <location>
        <begin position="923"/>
        <end position="959"/>
    </location>
</feature>
<evidence type="ECO:0000313" key="2">
    <source>
        <dbReference type="EMBL" id="VVC44727.1"/>
    </source>
</evidence>
<keyword evidence="3" id="KW-1185">Reference proteome</keyword>
<evidence type="ECO:0000256" key="1">
    <source>
        <dbReference type="SAM" id="MobiDB-lite"/>
    </source>
</evidence>
<name>A0A5E4NLR9_9HEMI</name>
<feature type="compositionally biased region" description="Basic and acidic residues" evidence="1">
    <location>
        <begin position="504"/>
        <end position="523"/>
    </location>
</feature>
<protein>
    <recommendedName>
        <fullName evidence="4">GATA zinc finger domain-containing protein 14-like</fullName>
    </recommendedName>
</protein>
<proteinExistence type="predicted"/>
<reference evidence="2 3" key="1">
    <citation type="submission" date="2019-08" db="EMBL/GenBank/DDBJ databases">
        <authorList>
            <person name="Alioto T."/>
            <person name="Alioto T."/>
            <person name="Gomez Garrido J."/>
        </authorList>
    </citation>
    <scope>NUCLEOTIDE SEQUENCE [LARGE SCALE GENOMIC DNA]</scope>
</reference>
<feature type="region of interest" description="Disordered" evidence="1">
    <location>
        <begin position="504"/>
        <end position="587"/>
    </location>
</feature>
<feature type="region of interest" description="Disordered" evidence="1">
    <location>
        <begin position="616"/>
        <end position="753"/>
    </location>
</feature>
<organism evidence="2 3">
    <name type="scientific">Cinara cedri</name>
    <dbReference type="NCBI Taxonomy" id="506608"/>
    <lineage>
        <taxon>Eukaryota</taxon>
        <taxon>Metazoa</taxon>
        <taxon>Ecdysozoa</taxon>
        <taxon>Arthropoda</taxon>
        <taxon>Hexapoda</taxon>
        <taxon>Insecta</taxon>
        <taxon>Pterygota</taxon>
        <taxon>Neoptera</taxon>
        <taxon>Paraneoptera</taxon>
        <taxon>Hemiptera</taxon>
        <taxon>Sternorrhyncha</taxon>
        <taxon>Aphidomorpha</taxon>
        <taxon>Aphidoidea</taxon>
        <taxon>Aphididae</taxon>
        <taxon>Lachninae</taxon>
        <taxon>Cinara</taxon>
    </lineage>
</organism>
<feature type="compositionally biased region" description="Polar residues" evidence="1">
    <location>
        <begin position="721"/>
        <end position="734"/>
    </location>
</feature>
<feature type="compositionally biased region" description="Basic and acidic residues" evidence="1">
    <location>
        <begin position="666"/>
        <end position="699"/>
    </location>
</feature>
<feature type="compositionally biased region" description="Polar residues" evidence="1">
    <location>
        <begin position="455"/>
        <end position="465"/>
    </location>
</feature>
<dbReference type="EMBL" id="CABPRJ010002386">
    <property type="protein sequence ID" value="VVC44727.1"/>
    <property type="molecule type" value="Genomic_DNA"/>
</dbReference>
<dbReference type="Proteomes" id="UP000325440">
    <property type="component" value="Unassembled WGS sequence"/>
</dbReference>
<feature type="compositionally biased region" description="Polar residues" evidence="1">
    <location>
        <begin position="1296"/>
        <end position="1307"/>
    </location>
</feature>
<feature type="compositionally biased region" description="Basic and acidic residues" evidence="1">
    <location>
        <begin position="618"/>
        <end position="641"/>
    </location>
</feature>
<sequence length="1307" mass="150803">MDGVQRNFNMMAEKIDRMRCLRERCDSYVRLIKLTLDETIREQNTLLDGSAIHNRLKRIGVKNKRPTTLLNDYAFNIDNNNIIYDKNTDFYYNYKYSMFDNCTLGIGPHKKNINVNSTIPPYLQPINNNSAYYNSGCKPKKLYDFSSDATVYADDHCENSYYLPISSKNYETSTNVRTAYPREYQVCYFPTSKPIPQYPRQTTERFYKRNPVKQYPVEQVPYWHTRYIKPVKVVEREPYYRTVDYDYYSGTNQDYLVGDKNFEPYTQHRNTYRPRYRPANDCSTYRGLDESSYYYVPDVQGQRSFSSVTRPCSPVYSSSGNDISYSKTRFENAAGSLLEKQIRDYVWNPRKDLQRVDKYTIPNYEKSTHYCTSFKPSSVQNNYHQSNDTNGTRLPVELDSPQIQNQTIEVSKADSSYYKKPSTLLHMSPERSRRSHEECFQPRKDAGDHIDHIPENTSYNTKTETPVNFPKRISFDLGNANTELPNRKKSISEKNTVQYANTVERKSSLGRRESNPSKLDNMRRTSLMLNDDYPVSISKPRSILPSQTNGGSRKEFLSRPDKLDAVVNPRESNKNLNFPKNPKENNLNALEKNVVNYNSGTNDDIVRHDYVQNNDTEYCPKRQNDKNNDARKHLSSEKVRNDNGVISRDNEKRKLTESTGKSNFSNEDRSKNKSKEKDKIKILERRESYKDGRQFKKEGNSAGKNNSIDTADSQLDKKYNDSQNIVINDPSKSISPFAVDRNNDDTNSSRTGGEKITDRVQQVINNDDIVENGIDPEAILPYREVDDSNVETADGIINSAEQDSFDYESNANKMQEPSREIIVANNDEYGNNIMNNYYQDRPSNDDINAVHSSMHESVPEVQPEYVDGRDNENYDYPTDEFADSKKENNIITSGEHHVAEPVQHDEFVDGNLHGELYYQNRTAAGDTKENPTGNQYDETPTAADPQEKYTAEPLHGNGDDYYYQNNYSNVEVLGERPENQYPAEPDHRQGEYNGAATTAAAVMSDAEYDNNNFYNNNNNYQDRAGVDVAEQRQADDGQYELADPNYQENHVDPQQRQPDDEYYYQNDNSNNYPNGGVKEQQENQYAEPVGEYVQGGRTELQRDDGYYYGNDPGNEGNADERSIDRHYVEPEQRESYVGEARDDNNYYYENNNSDDVNAADSRLSAQYDEHHHGQQESYTDNRHADGGYYYQKPDDDGVYDESIPNEQAYGGDYDVGDDQHRTNADTSYYPDSQAHDNINNYDPQTADYENNGYQQPAGYIGPSSYERNPNENYNDYTGIDDAIIDGSRPENLISDDPQQNTNNNQEL</sequence>
<dbReference type="OrthoDB" id="6617988at2759"/>
<feature type="region of interest" description="Disordered" evidence="1">
    <location>
        <begin position="444"/>
        <end position="465"/>
    </location>
</feature>
<feature type="region of interest" description="Disordered" evidence="1">
    <location>
        <begin position="1041"/>
        <end position="1307"/>
    </location>
</feature>
<feature type="compositionally biased region" description="Basic and acidic residues" evidence="1">
    <location>
        <begin position="444"/>
        <end position="454"/>
    </location>
</feature>
<feature type="compositionally biased region" description="Polar residues" evidence="1">
    <location>
        <begin position="1224"/>
        <end position="1254"/>
    </location>
</feature>
<evidence type="ECO:0000313" key="3">
    <source>
        <dbReference type="Proteomes" id="UP000325440"/>
    </source>
</evidence>
<feature type="compositionally biased region" description="Polar residues" evidence="1">
    <location>
        <begin position="702"/>
        <end position="713"/>
    </location>
</feature>
<evidence type="ECO:0008006" key="4">
    <source>
        <dbReference type="Google" id="ProtNLM"/>
    </source>
</evidence>
<feature type="compositionally biased region" description="Low complexity" evidence="1">
    <location>
        <begin position="1145"/>
        <end position="1161"/>
    </location>
</feature>
<feature type="compositionally biased region" description="Basic and acidic residues" evidence="1">
    <location>
        <begin position="552"/>
        <end position="564"/>
    </location>
</feature>
<feature type="compositionally biased region" description="Polar residues" evidence="1">
    <location>
        <begin position="1265"/>
        <end position="1275"/>
    </location>
</feature>